<sequence>MVKNFDLLEVLHSLDWKNLSDTDRDKFIKACDDLLAVDFNNPAEFRKVATAHAEILGLLDEEAAKKWATPLFFNPNKYDPQEYYNSTAFLDENDYVSFRKIQQEAAAQRVKLGLSAVGDQSILLGVMQNNHEALREYIAQHIAPTIVQTRGWDPKAPSDDNVLTDEILKDIQQDAMASWVLIAIEGAELDALEGLINKDKDDFTAEIQQLPGFPKEHADLIDNTRIWALVEARVLARQKELLVQSAFTEYAQFIEHLSESDVLSKGGLLSADDVNFRANLPDAGAPHSAHKTDLSDENVKTLREMLGERYLKFDVARRAQRDERMGQLFLADSPEVFAAELKKLYPAHAYIDAVVTPKFMAECKAQMKPKMVDNIANEAVLKEPEYTLLREVVSQSDASAKKAIKTIKTSDAYLAAHFPDVDLTDEEEKNKLIKHVSDTVDALFTADNKEALDKIRQVARTRAFERVVSVVTGVPIGSQKALVDAFSNMSVDAQEQLLPKDGNDAEKINQIRYIAYARDPGVLKHYMPGANEDDLDAVLASSEQLDVAKKIQNPGIYKALVGRFPVDLTSEQVDQINQTLAGKDWTSEASYKPMVDEIKVICGIGPEKEAAFYGAFGLSADGTAKKTPGIVAEIYEHNKKYQELFNEYQNPSSTLNKNFLGAMLALPLARGTIPNGLVQFKGLQDRALDSANREFFIDVCVSLGGQLTQSSRQEFKKSLELAMTPAVFNEMQAELLQQACTEFNATDAGKAVDNVQRKILNPIQQFQEKIDKHLTSANFVFDVKEIHIDNLLIREQEKSAKPGQSISEKYKALVKDCDANMNELRHEHARLQGLINALPKNADEIHVEKTKQEVWPKIETLKGGLQAQLDKIDQQLEQYAQIKDRINGPDGILNMIHRVNQKPYWCYNRSEITSGVKTREELKTFAIQETSKPEEDIVVIDQSGPAAIAKFTLEDPLASSQVRYFDIVRKDEHTSDKSKTVTIESRFTYDTSKSVPTTSTDRGIHKANAGRIQVDKFPTYQAGSETDPVLLEKAKVDYAMIVATQMLATMDRPPSKDNPLRLRGKNAEQLQYIWTALVVLGEKTPHMKFSPEAIRVVNDHVFNPKAQLGWGWSNFAKDSLHEKVFKKHEEVVNSAIEASKEQASERLNKKGTPKSEEQMKETSQLYRNTVNTNRDERVNAHGLSAETEAEQKPRPSSHT</sequence>
<evidence type="ECO:0000313" key="2">
    <source>
        <dbReference type="EMBL" id="MFJ1269824.1"/>
    </source>
</evidence>
<feature type="compositionally biased region" description="Polar residues" evidence="1">
    <location>
        <begin position="1161"/>
        <end position="1172"/>
    </location>
</feature>
<keyword evidence="3" id="KW-1185">Reference proteome</keyword>
<protein>
    <recommendedName>
        <fullName evidence="4">Interaptin</fullName>
    </recommendedName>
</protein>
<dbReference type="Proteomes" id="UP001615550">
    <property type="component" value="Unassembled WGS sequence"/>
</dbReference>
<evidence type="ECO:0000313" key="3">
    <source>
        <dbReference type="Proteomes" id="UP001615550"/>
    </source>
</evidence>
<dbReference type="EMBL" id="JBGORX010000009">
    <property type="protein sequence ID" value="MFJ1269824.1"/>
    <property type="molecule type" value="Genomic_DNA"/>
</dbReference>
<dbReference type="RefSeq" id="WP_400188638.1">
    <property type="nucleotide sequence ID" value="NZ_JBGORX010000009.1"/>
</dbReference>
<evidence type="ECO:0008006" key="4">
    <source>
        <dbReference type="Google" id="ProtNLM"/>
    </source>
</evidence>
<proteinExistence type="predicted"/>
<gene>
    <name evidence="2" type="ORF">ACD661_14775</name>
</gene>
<feature type="region of interest" description="Disordered" evidence="1">
    <location>
        <begin position="1137"/>
        <end position="1199"/>
    </location>
</feature>
<organism evidence="2 3">
    <name type="scientific">Legionella lytica</name>
    <dbReference type="NCBI Taxonomy" id="96232"/>
    <lineage>
        <taxon>Bacteria</taxon>
        <taxon>Pseudomonadati</taxon>
        <taxon>Pseudomonadota</taxon>
        <taxon>Gammaproteobacteria</taxon>
        <taxon>Legionellales</taxon>
        <taxon>Legionellaceae</taxon>
        <taxon>Legionella</taxon>
    </lineage>
</organism>
<accession>A0ABW8DAU0</accession>
<reference evidence="2 3" key="1">
    <citation type="submission" date="2024-08" db="EMBL/GenBank/DDBJ databases">
        <title>Draft Genome Sequence of Legionella lytica strain DSB2004, Isolated From a Fire Sprinkler System.</title>
        <authorList>
            <person name="Everhart A.D."/>
            <person name="Kidane D.T."/>
            <person name="Farone A.L."/>
            <person name="Farone M.B."/>
        </authorList>
    </citation>
    <scope>NUCLEOTIDE SEQUENCE [LARGE SCALE GENOMIC DNA]</scope>
    <source>
        <strain evidence="2 3">DSB2004</strain>
    </source>
</reference>
<comment type="caution">
    <text evidence="2">The sequence shown here is derived from an EMBL/GenBank/DDBJ whole genome shotgun (WGS) entry which is preliminary data.</text>
</comment>
<name>A0ABW8DAU0_9GAMM</name>
<feature type="compositionally biased region" description="Basic and acidic residues" evidence="1">
    <location>
        <begin position="1138"/>
        <end position="1160"/>
    </location>
</feature>
<evidence type="ECO:0000256" key="1">
    <source>
        <dbReference type="SAM" id="MobiDB-lite"/>
    </source>
</evidence>